<accession>A0AAN6Y2N6</accession>
<name>A0AAN6Y2N6_9PEZI</name>
<feature type="region of interest" description="Disordered" evidence="1">
    <location>
        <begin position="447"/>
        <end position="469"/>
    </location>
</feature>
<evidence type="ECO:0000313" key="2">
    <source>
        <dbReference type="EMBL" id="KAK4210125.1"/>
    </source>
</evidence>
<sequence>MPVTIRTQPIEGDTWLMSTTTDAQAILKTKIDLRNLGKNGLMQSTFDPQLPSTSSKGPETNVGITPSHNGLVQSVIEAWNNHHHLVLRPDDIWLAILCQLGFFINANAEQIRKFFVAHEGKRQLEVWQHGTPDSVDYAWFAKAMTEEISKNVNDDEMVPWILPEFTTTTENDRAVGAVLLMGAMQKYFDYNFCCETCGIPSVTLLGTREDWMDLQNRVKKIREFPHKEADEFCSLLEPLARWFVKSFDEPLSKEVLEFWRVIASRERPRYNMSGGPSELLTGWISTFCFWDEDGKKNTFHRYRPEDSVVKVDGVEYSPIDPADVVAGWSTVPVKVKWFHNGELIEVRKCKMVAGSVGMRPGRHADLGVQLEGLPLPEKEGAGESESEDDDIEKFKWGGRRAETPRQRRQRRLISQQSRSEGAPAAELRFDAVAPELGWWIYETNEDADEGDVIEKGNKRRQCAPSCSTS</sequence>
<reference evidence="2" key="1">
    <citation type="journal article" date="2023" name="Mol. Phylogenet. Evol.">
        <title>Genome-scale phylogeny and comparative genomics of the fungal order Sordariales.</title>
        <authorList>
            <person name="Hensen N."/>
            <person name="Bonometti L."/>
            <person name="Westerberg I."/>
            <person name="Brannstrom I.O."/>
            <person name="Guillou S."/>
            <person name="Cros-Aarteil S."/>
            <person name="Calhoun S."/>
            <person name="Haridas S."/>
            <person name="Kuo A."/>
            <person name="Mondo S."/>
            <person name="Pangilinan J."/>
            <person name="Riley R."/>
            <person name="LaButti K."/>
            <person name="Andreopoulos B."/>
            <person name="Lipzen A."/>
            <person name="Chen C."/>
            <person name="Yan M."/>
            <person name="Daum C."/>
            <person name="Ng V."/>
            <person name="Clum A."/>
            <person name="Steindorff A."/>
            <person name="Ohm R.A."/>
            <person name="Martin F."/>
            <person name="Silar P."/>
            <person name="Natvig D.O."/>
            <person name="Lalanne C."/>
            <person name="Gautier V."/>
            <person name="Ament-Velasquez S.L."/>
            <person name="Kruys A."/>
            <person name="Hutchinson M.I."/>
            <person name="Powell A.J."/>
            <person name="Barry K."/>
            <person name="Miller A.N."/>
            <person name="Grigoriev I.V."/>
            <person name="Debuchy R."/>
            <person name="Gladieux P."/>
            <person name="Hiltunen Thoren M."/>
            <person name="Johannesson H."/>
        </authorList>
    </citation>
    <scope>NUCLEOTIDE SEQUENCE</scope>
    <source>
        <strain evidence="2">PSN293</strain>
    </source>
</reference>
<gene>
    <name evidence="2" type="ORF">QBC37DRAFT_429288</name>
</gene>
<protein>
    <submittedName>
        <fullName evidence="2">Uncharacterized protein</fullName>
    </submittedName>
</protein>
<feature type="region of interest" description="Disordered" evidence="1">
    <location>
        <begin position="44"/>
        <end position="66"/>
    </location>
</feature>
<evidence type="ECO:0000256" key="1">
    <source>
        <dbReference type="SAM" id="MobiDB-lite"/>
    </source>
</evidence>
<dbReference type="Pfam" id="PF14388">
    <property type="entry name" value="DUF4419"/>
    <property type="match status" value="1"/>
</dbReference>
<dbReference type="EMBL" id="MU858184">
    <property type="protein sequence ID" value="KAK4210125.1"/>
    <property type="molecule type" value="Genomic_DNA"/>
</dbReference>
<dbReference type="Proteomes" id="UP001301769">
    <property type="component" value="Unassembled WGS sequence"/>
</dbReference>
<dbReference type="InterPro" id="IPR025533">
    <property type="entry name" value="DUF4419"/>
</dbReference>
<evidence type="ECO:0000313" key="3">
    <source>
        <dbReference type="Proteomes" id="UP001301769"/>
    </source>
</evidence>
<feature type="compositionally biased region" description="Basic and acidic residues" evidence="1">
    <location>
        <begin position="392"/>
        <end position="405"/>
    </location>
</feature>
<proteinExistence type="predicted"/>
<organism evidence="2 3">
    <name type="scientific">Rhypophila decipiens</name>
    <dbReference type="NCBI Taxonomy" id="261697"/>
    <lineage>
        <taxon>Eukaryota</taxon>
        <taxon>Fungi</taxon>
        <taxon>Dikarya</taxon>
        <taxon>Ascomycota</taxon>
        <taxon>Pezizomycotina</taxon>
        <taxon>Sordariomycetes</taxon>
        <taxon>Sordariomycetidae</taxon>
        <taxon>Sordariales</taxon>
        <taxon>Naviculisporaceae</taxon>
        <taxon>Rhypophila</taxon>
    </lineage>
</organism>
<dbReference type="PANTHER" id="PTHR31252:SF11">
    <property type="entry name" value="DUF4419 DOMAIN-CONTAINING PROTEIN"/>
    <property type="match status" value="1"/>
</dbReference>
<comment type="caution">
    <text evidence="2">The sequence shown here is derived from an EMBL/GenBank/DDBJ whole genome shotgun (WGS) entry which is preliminary data.</text>
</comment>
<dbReference type="AlphaFoldDB" id="A0AAN6Y2N6"/>
<keyword evidence="3" id="KW-1185">Reference proteome</keyword>
<feature type="region of interest" description="Disordered" evidence="1">
    <location>
        <begin position="372"/>
        <end position="426"/>
    </location>
</feature>
<dbReference type="PANTHER" id="PTHR31252">
    <property type="entry name" value="DUF4419 DOMAIN-CONTAINING PROTEIN"/>
    <property type="match status" value="1"/>
</dbReference>
<feature type="compositionally biased region" description="Acidic residues" evidence="1">
    <location>
        <begin position="382"/>
        <end position="391"/>
    </location>
</feature>
<reference evidence="2" key="2">
    <citation type="submission" date="2023-05" db="EMBL/GenBank/DDBJ databases">
        <authorList>
            <consortium name="Lawrence Berkeley National Laboratory"/>
            <person name="Steindorff A."/>
            <person name="Hensen N."/>
            <person name="Bonometti L."/>
            <person name="Westerberg I."/>
            <person name="Brannstrom I.O."/>
            <person name="Guillou S."/>
            <person name="Cros-Aarteil S."/>
            <person name="Calhoun S."/>
            <person name="Haridas S."/>
            <person name="Kuo A."/>
            <person name="Mondo S."/>
            <person name="Pangilinan J."/>
            <person name="Riley R."/>
            <person name="Labutti K."/>
            <person name="Andreopoulos B."/>
            <person name="Lipzen A."/>
            <person name="Chen C."/>
            <person name="Yanf M."/>
            <person name="Daum C."/>
            <person name="Ng V."/>
            <person name="Clum A."/>
            <person name="Ohm R."/>
            <person name="Martin F."/>
            <person name="Silar P."/>
            <person name="Natvig D."/>
            <person name="Lalanne C."/>
            <person name="Gautier V."/>
            <person name="Ament-Velasquez S.L."/>
            <person name="Kruys A."/>
            <person name="Hutchinson M.I."/>
            <person name="Powell A.J."/>
            <person name="Barry K."/>
            <person name="Miller A.N."/>
            <person name="Grigoriev I.V."/>
            <person name="Debuchy R."/>
            <person name="Gladieux P."/>
            <person name="Thoren M.H."/>
            <person name="Johannesson H."/>
        </authorList>
    </citation>
    <scope>NUCLEOTIDE SEQUENCE</scope>
    <source>
        <strain evidence="2">PSN293</strain>
    </source>
</reference>